<dbReference type="Proteomes" id="UP000198900">
    <property type="component" value="Unassembled WGS sequence"/>
</dbReference>
<accession>A0A7Z7FKI3</accession>
<dbReference type="Pfam" id="PF02597">
    <property type="entry name" value="ThiS"/>
    <property type="match status" value="1"/>
</dbReference>
<protein>
    <submittedName>
        <fullName evidence="1">Sulfur carrier protein</fullName>
    </submittedName>
</protein>
<comment type="caution">
    <text evidence="1">The sequence shown here is derived from an EMBL/GenBank/DDBJ whole genome shotgun (WGS) entry which is preliminary data.</text>
</comment>
<reference evidence="1" key="1">
    <citation type="submission" date="2016-10" db="EMBL/GenBank/DDBJ databases">
        <authorList>
            <person name="Varghese N."/>
            <person name="Submissions S."/>
        </authorList>
    </citation>
    <scope>NUCLEOTIDE SEQUENCE [LARGE SCALE GENOMIC DNA]</scope>
    <source>
        <strain evidence="1">YR281</strain>
    </source>
</reference>
<gene>
    <name evidence="1" type="ORF">SAMN04487926_12689</name>
</gene>
<dbReference type="PANTHER" id="PTHR34472">
    <property type="entry name" value="SULFUR CARRIER PROTEIN THIS"/>
    <property type="match status" value="1"/>
</dbReference>
<dbReference type="NCBIfam" id="TIGR01683">
    <property type="entry name" value="thiS"/>
    <property type="match status" value="1"/>
</dbReference>
<keyword evidence="2" id="KW-1185">Reference proteome</keyword>
<dbReference type="CDD" id="cd00565">
    <property type="entry name" value="Ubl_ThiS"/>
    <property type="match status" value="1"/>
</dbReference>
<organism evidence="1 2">
    <name type="scientific">Paraburkholderia steynii</name>
    <dbReference type="NCBI Taxonomy" id="1245441"/>
    <lineage>
        <taxon>Bacteria</taxon>
        <taxon>Pseudomonadati</taxon>
        <taxon>Pseudomonadota</taxon>
        <taxon>Betaproteobacteria</taxon>
        <taxon>Burkholderiales</taxon>
        <taxon>Burkholderiaceae</taxon>
        <taxon>Paraburkholderia</taxon>
    </lineage>
</organism>
<evidence type="ECO:0000313" key="1">
    <source>
        <dbReference type="EMBL" id="SDI88410.1"/>
    </source>
</evidence>
<dbReference type="EMBL" id="FNDI01000026">
    <property type="protein sequence ID" value="SDI88410.1"/>
    <property type="molecule type" value="Genomic_DNA"/>
</dbReference>
<dbReference type="PANTHER" id="PTHR34472:SF1">
    <property type="entry name" value="SULFUR CARRIER PROTEIN THIS"/>
    <property type="match status" value="1"/>
</dbReference>
<name>A0A7Z7FKI3_9BURK</name>
<dbReference type="InterPro" id="IPR012675">
    <property type="entry name" value="Beta-grasp_dom_sf"/>
</dbReference>
<dbReference type="Gene3D" id="3.10.20.30">
    <property type="match status" value="1"/>
</dbReference>
<dbReference type="SUPFAM" id="SSF54285">
    <property type="entry name" value="MoaD/ThiS"/>
    <property type="match status" value="1"/>
</dbReference>
<dbReference type="AlphaFoldDB" id="A0A7Z7FKI3"/>
<dbReference type="InterPro" id="IPR016155">
    <property type="entry name" value="Mopterin_synth/thiamin_S_b"/>
</dbReference>
<dbReference type="InterPro" id="IPR003749">
    <property type="entry name" value="ThiS/MoaD-like"/>
</dbReference>
<sequence length="71" mass="7411">MFELIDMDIQINQKPLSLPEGATVADALSVYGARPPFAVALNGNFVARGQHAARALQAGDKLDVVHPVAGG</sequence>
<dbReference type="InterPro" id="IPR010035">
    <property type="entry name" value="Thi_S"/>
</dbReference>
<evidence type="ECO:0000313" key="2">
    <source>
        <dbReference type="Proteomes" id="UP000198900"/>
    </source>
</evidence>
<proteinExistence type="predicted"/>